<keyword evidence="2" id="KW-1185">Reference proteome</keyword>
<gene>
    <name evidence="1" type="primary">pucG</name>
    <name evidence="1" type="ORF">FAVT5_2330</name>
</gene>
<evidence type="ECO:0000313" key="1">
    <source>
        <dbReference type="EMBL" id="CAB3393339.1"/>
    </source>
</evidence>
<keyword evidence="1" id="KW-0032">Aminotransferase</keyword>
<proteinExistence type="predicted"/>
<accession>A0ACA8ZAE2</accession>
<reference evidence="1" key="1">
    <citation type="submission" date="2020-04" db="EMBL/GenBank/DDBJ databases">
        <authorList>
            <person name="Hogendoorn C."/>
        </authorList>
    </citation>
    <scope>NUCLEOTIDE SEQUENCE</scope>
    <source>
        <strain evidence="1">FAVT5</strain>
    </source>
</reference>
<organism evidence="1 2">
    <name type="scientific">Kyrpidia spormannii</name>
    <dbReference type="NCBI Taxonomy" id="2055160"/>
    <lineage>
        <taxon>Bacteria</taxon>
        <taxon>Bacillati</taxon>
        <taxon>Bacillota</taxon>
        <taxon>Bacilli</taxon>
        <taxon>Bacillales</taxon>
        <taxon>Alicyclobacillaceae</taxon>
        <taxon>Kyrpidia</taxon>
    </lineage>
</organism>
<sequence>MNEKRIPQRILLGPGPSDCHPEVLKAMATPLVGHLDPVFLEQMNETMQRLRQVFQTRNPLTLAMSGTGSAGMETVFVNALEPGDRVVIGICGAFGERMVDVASRTGAEVIQVRAPWGKIVDPGQIQEALKSHPRVKAVAVVHAETSTGVLQPLEEIGRFAQNYGALFLVDAVTSLGGVPVPVEEAGIDACYSGTQKCLSAPPGLSPATFSPRFEEALERRKRKVQSWYLDLTMVRQYWGMERFYHHTAPITMMYALHEALGLLLEEGLDSVFRRHLVNGRALQAGLEAMGLKLYADERHRLPQLTSVWIPDGVEDTLVRNRLLNEYGIEIGGGLGEVKGRVWRIGLLGHSSRRRNVLLLLGALEQILRSVGYSVESGIGCQAAEGVYRDFLAKE</sequence>
<dbReference type="Proteomes" id="UP000501793">
    <property type="component" value="Chromosome"/>
</dbReference>
<protein>
    <submittedName>
        <fullName evidence="1">(S)-ureidoglycine--glyoxylate transaminase</fullName>
        <ecNumber evidence="1">2.6.1.112</ecNumber>
    </submittedName>
</protein>
<evidence type="ECO:0000313" key="2">
    <source>
        <dbReference type="Proteomes" id="UP000501793"/>
    </source>
</evidence>
<name>A0ACA8ZAE2_9BACL</name>
<keyword evidence="1" id="KW-0808">Transferase</keyword>
<dbReference type="EC" id="2.6.1.112" evidence="1"/>
<dbReference type="EMBL" id="LR792684">
    <property type="protein sequence ID" value="CAB3393339.1"/>
    <property type="molecule type" value="Genomic_DNA"/>
</dbReference>